<sequence>NQKHSFHNNRLLLVFLSSDDDDLTMWFFSWFYEMLSSLGLVNKHAKLLFLGLDNAGKTTLLHMLKNDRVAVLQPTLHPTSEELAVGNVRFTTFDLGGHQQARRIWRDYFLEVSGVVFLVDAKDHERLQEAKAELDALLSMEELSKIPFLILGNKIDHPDAVSEDELRHQLGLYQTTGKGKIQLEGIRPVEVFMCSVVMRQGRRDTSLGPDGYSMAPDTDLNYGFPPEAFDTSRLPDFDVDFIDDADLRAFERALRAPDPLRSPSQPTSITKRASQAGSFFDDVPSASASGWDDSSKTTTKNFNTSNRRRQRRRRAKHALLGTRTKDETREGHLYQLFKWPLLLFVGTWLAWLSLAYVATRWYIWGYEYLFTWRGRRGTLRRKMRSTSSYGDWVDAARELDGFLGRQRWREEDDFAYYDSGTVRRVCEQLTTLRAKAEARESPVVAGPADAVAGGDRSVLALASLLEACVKNNFVGVESSRLYSQTYYGTKNLVQNFVDEADASLRFVLSTNQLDAESKRRLFRHARANYGRTALCLSGGAAYAYYHLGVVRALVDAHLLPDVLAGTSGGALIAALVGTRTDDELRRLLVPALAGRIRACHEPPTVWFPRWWRTGARFDALAWAEQCSWWTRGSLTFREAYERTGRVLNISCVSADAHSPTMLCNYLTSPDCVIWSAVLASAAVPGILNPVVLMAKTASRDGRSPSHTLSPFSFGQKWKDGSLRTDIPIRALNTHFNVNFTIVSQANPHVNAFFFSSRGTVGHPVAHRKGRGWRGGYLMSAMENYLKLDMQKWLRFIRHAELLPRPLGQDWSQLWLQDFSGNITIWPPPSSTSSAPCSALSDFWNILSDPDDTRLARILHEGKQGAFPKLKFVANRLRLERLVDRGCGETVSSSSSTTCLSDHHHRHHRRHHHRLDTLLGDGAMTESETEREDEDEKEKMK</sequence>
<dbReference type="Pfam" id="PF11815">
    <property type="entry name" value="DUF3336"/>
    <property type="match status" value="1"/>
</dbReference>
<evidence type="ECO:0000256" key="19">
    <source>
        <dbReference type="ARBA" id="ARBA00023136"/>
    </source>
</evidence>
<feature type="binding site" evidence="22">
    <location>
        <position position="97"/>
    </location>
    <ligand>
        <name>GTP</name>
        <dbReference type="ChEBI" id="CHEBI:37565"/>
    </ligand>
</feature>
<keyword evidence="9" id="KW-0813">Transport</keyword>
<dbReference type="CDD" id="cd07232">
    <property type="entry name" value="Pat_PLPL"/>
    <property type="match status" value="1"/>
</dbReference>
<dbReference type="STRING" id="1330021.A0A367LLL2"/>
<dbReference type="InterPro" id="IPR005225">
    <property type="entry name" value="Small_GTP-bd"/>
</dbReference>
<comment type="similarity">
    <text evidence="5">Belongs to the PLPL family.</text>
</comment>
<dbReference type="SMART" id="SM00178">
    <property type="entry name" value="SAR"/>
    <property type="match status" value="1"/>
</dbReference>
<comment type="caution">
    <text evidence="24">Lacks conserved residue(s) required for the propagation of feature annotation.</text>
</comment>
<feature type="binding site" evidence="23">
    <location>
        <position position="75"/>
    </location>
    <ligand>
        <name>Mg(2+)</name>
        <dbReference type="ChEBI" id="CHEBI:18420"/>
    </ligand>
</feature>
<dbReference type="PRINTS" id="PR00328">
    <property type="entry name" value="SAR1GTPBP"/>
</dbReference>
<dbReference type="GO" id="GO:0016192">
    <property type="term" value="P:vesicle-mediated transport"/>
    <property type="evidence" value="ECO:0007669"/>
    <property type="project" value="UniProtKB-KW"/>
</dbReference>
<evidence type="ECO:0000313" key="28">
    <source>
        <dbReference type="EMBL" id="RCI15301.1"/>
    </source>
</evidence>
<evidence type="ECO:0000256" key="15">
    <source>
        <dbReference type="ARBA" id="ARBA00022963"/>
    </source>
</evidence>
<evidence type="ECO:0000256" key="22">
    <source>
        <dbReference type="PIRSR" id="PIRSR606689-1"/>
    </source>
</evidence>
<dbReference type="Pfam" id="PF00025">
    <property type="entry name" value="Arf"/>
    <property type="match status" value="1"/>
</dbReference>
<keyword evidence="12" id="KW-0256">Endoplasmic reticulum</keyword>
<dbReference type="PROSITE" id="PS51422">
    <property type="entry name" value="SAR1"/>
    <property type="match status" value="1"/>
</dbReference>
<evidence type="ECO:0000256" key="20">
    <source>
        <dbReference type="ARBA" id="ARBA00023329"/>
    </source>
</evidence>
<keyword evidence="18 22" id="KW-0342">GTP-binding</keyword>
<evidence type="ECO:0000256" key="6">
    <source>
        <dbReference type="ARBA" id="ARBA00007507"/>
    </source>
</evidence>
<feature type="domain" description="PNPLA" evidence="27">
    <location>
        <begin position="534"/>
        <end position="732"/>
    </location>
</feature>
<dbReference type="InterPro" id="IPR002641">
    <property type="entry name" value="PNPLA_dom"/>
</dbReference>
<dbReference type="PROSITE" id="PS51417">
    <property type="entry name" value="ARF"/>
    <property type="match status" value="1"/>
</dbReference>
<evidence type="ECO:0000259" key="27">
    <source>
        <dbReference type="PROSITE" id="PS51635"/>
    </source>
</evidence>
<dbReference type="EMBL" id="LKCN02000003">
    <property type="protein sequence ID" value="RCI15301.1"/>
    <property type="molecule type" value="Genomic_DNA"/>
</dbReference>
<feature type="region of interest" description="Disordered" evidence="25">
    <location>
        <begin position="286"/>
        <end position="318"/>
    </location>
</feature>
<evidence type="ECO:0000256" key="18">
    <source>
        <dbReference type="ARBA" id="ARBA00023134"/>
    </source>
</evidence>
<name>A0A367LLL2_9HYPO</name>
<dbReference type="GO" id="GO:0003924">
    <property type="term" value="F:GTPase activity"/>
    <property type="evidence" value="ECO:0007669"/>
    <property type="project" value="InterPro"/>
</dbReference>
<evidence type="ECO:0000256" key="5">
    <source>
        <dbReference type="ARBA" id="ARBA00006104"/>
    </source>
</evidence>
<evidence type="ECO:0000256" key="23">
    <source>
        <dbReference type="PIRSR" id="PIRSR606689-2"/>
    </source>
</evidence>
<organism evidence="28 29">
    <name type="scientific">Ophiocordyceps polyrhachis-furcata BCC 54312</name>
    <dbReference type="NCBI Taxonomy" id="1330021"/>
    <lineage>
        <taxon>Eukaryota</taxon>
        <taxon>Fungi</taxon>
        <taxon>Dikarya</taxon>
        <taxon>Ascomycota</taxon>
        <taxon>Pezizomycotina</taxon>
        <taxon>Sordariomycetes</taxon>
        <taxon>Hypocreomycetidae</taxon>
        <taxon>Hypocreales</taxon>
        <taxon>Ophiocordycipitaceae</taxon>
        <taxon>Ophiocordyceps</taxon>
    </lineage>
</organism>
<proteinExistence type="inferred from homology"/>
<keyword evidence="10 22" id="KW-0547">Nucleotide-binding</keyword>
<dbReference type="GO" id="GO:0046872">
    <property type="term" value="F:metal ion binding"/>
    <property type="evidence" value="ECO:0007669"/>
    <property type="project" value="UniProtKB-KW"/>
</dbReference>
<dbReference type="FunFam" id="3.40.50.300:FF:000161">
    <property type="entry name" value="Small COPII coat GTPase"/>
    <property type="match status" value="1"/>
</dbReference>
<keyword evidence="20" id="KW-0968">Cytoplasmic vesicle</keyword>
<feature type="short sequence motif" description="GXSXG" evidence="24">
    <location>
        <begin position="565"/>
        <end position="569"/>
    </location>
</feature>
<evidence type="ECO:0000256" key="17">
    <source>
        <dbReference type="ARBA" id="ARBA00023098"/>
    </source>
</evidence>
<evidence type="ECO:0000256" key="10">
    <source>
        <dbReference type="ARBA" id="ARBA00022741"/>
    </source>
</evidence>
<comment type="function">
    <text evidence="1">Probable lipid hydrolase.</text>
</comment>
<reference evidence="28 29" key="1">
    <citation type="journal article" date="2015" name="BMC Genomics">
        <title>Insights from the genome of Ophiocordyceps polyrhachis-furcata to pathogenicity and host specificity in insect fungi.</title>
        <authorList>
            <person name="Wichadakul D."/>
            <person name="Kobmoo N."/>
            <person name="Ingsriswang S."/>
            <person name="Tangphatsornruang S."/>
            <person name="Chantasingh D."/>
            <person name="Luangsa-ard J.J."/>
            <person name="Eurwilaichitr L."/>
        </authorList>
    </citation>
    <scope>NUCLEOTIDE SEQUENCE [LARGE SCALE GENOMIC DNA]</scope>
    <source>
        <strain evidence="28 29">BCC 54312</strain>
    </source>
</reference>
<feature type="region of interest" description="Disordered" evidence="25">
    <location>
        <begin position="888"/>
        <end position="940"/>
    </location>
</feature>
<dbReference type="InterPro" id="IPR027417">
    <property type="entry name" value="P-loop_NTPase"/>
</dbReference>
<feature type="compositionally biased region" description="Basic residues" evidence="25">
    <location>
        <begin position="306"/>
        <end position="317"/>
    </location>
</feature>
<keyword evidence="17 24" id="KW-0443">Lipid metabolism</keyword>
<feature type="transmembrane region" description="Helical" evidence="26">
    <location>
        <begin position="339"/>
        <end position="363"/>
    </location>
</feature>
<protein>
    <recommendedName>
        <fullName evidence="8">Small COPII coat GTPase SAR1</fullName>
    </recommendedName>
    <alternativeName>
        <fullName evidence="7">Small COPII coat GTPase sar1</fullName>
    </alternativeName>
</protein>
<dbReference type="InterPro" id="IPR016035">
    <property type="entry name" value="Acyl_Trfase/lysoPLipase"/>
</dbReference>
<feature type="non-terminal residue" evidence="28">
    <location>
        <position position="1"/>
    </location>
</feature>
<dbReference type="GO" id="GO:0006641">
    <property type="term" value="P:triglyceride metabolic process"/>
    <property type="evidence" value="ECO:0007669"/>
    <property type="project" value="UniProtKB-ARBA"/>
</dbReference>
<dbReference type="GO" id="GO:0016042">
    <property type="term" value="P:lipid catabolic process"/>
    <property type="evidence" value="ECO:0007669"/>
    <property type="project" value="UniProtKB-UniRule"/>
</dbReference>
<keyword evidence="23" id="KW-0479">Metal-binding</keyword>
<feature type="binding site" evidence="22">
    <location>
        <begin position="51"/>
        <end position="58"/>
    </location>
    <ligand>
        <name>GTP</name>
        <dbReference type="ChEBI" id="CHEBI:37565"/>
    </ligand>
</feature>
<keyword evidence="11 24" id="KW-0378">Hydrolase</keyword>
<evidence type="ECO:0000256" key="21">
    <source>
        <dbReference type="ARBA" id="ARBA00048548"/>
    </source>
</evidence>
<evidence type="ECO:0000256" key="14">
    <source>
        <dbReference type="ARBA" id="ARBA00022927"/>
    </source>
</evidence>
<evidence type="ECO:0000256" key="25">
    <source>
        <dbReference type="SAM" id="MobiDB-lite"/>
    </source>
</evidence>
<dbReference type="CDD" id="cd00879">
    <property type="entry name" value="Sar1"/>
    <property type="match status" value="1"/>
</dbReference>
<dbReference type="SMART" id="SM00177">
    <property type="entry name" value="ARF"/>
    <property type="match status" value="1"/>
</dbReference>
<feature type="active site" description="Nucleophile" evidence="24">
    <location>
        <position position="567"/>
    </location>
</feature>
<evidence type="ECO:0000256" key="3">
    <source>
        <dbReference type="ARBA" id="ARBA00004299"/>
    </source>
</evidence>
<evidence type="ECO:0000256" key="2">
    <source>
        <dbReference type="ARBA" id="ARBA00004255"/>
    </source>
</evidence>
<feature type="compositionally biased region" description="Basic residues" evidence="25">
    <location>
        <begin position="902"/>
        <end position="913"/>
    </location>
</feature>
<keyword evidence="16" id="KW-0333">Golgi apparatus</keyword>
<dbReference type="InterPro" id="IPR021771">
    <property type="entry name" value="Triacylglycerol_lipase_N"/>
</dbReference>
<keyword evidence="26" id="KW-0812">Transmembrane</keyword>
<feature type="binding site" evidence="22">
    <location>
        <begin position="153"/>
        <end position="156"/>
    </location>
    <ligand>
        <name>GTP</name>
        <dbReference type="ChEBI" id="CHEBI:37565"/>
    </ligand>
</feature>
<keyword evidence="13" id="KW-0931">ER-Golgi transport</keyword>
<dbReference type="GO" id="GO:0004806">
    <property type="term" value="F:triacylglycerol lipase activity"/>
    <property type="evidence" value="ECO:0007669"/>
    <property type="project" value="InterPro"/>
</dbReference>
<evidence type="ECO:0000256" key="13">
    <source>
        <dbReference type="ARBA" id="ARBA00022892"/>
    </source>
</evidence>
<dbReference type="PANTHER" id="PTHR14226">
    <property type="entry name" value="NEUROPATHY TARGET ESTERASE/SWISS CHEESE D.MELANOGASTER"/>
    <property type="match status" value="1"/>
</dbReference>
<feature type="compositionally biased region" description="Acidic residues" evidence="25">
    <location>
        <begin position="926"/>
        <end position="940"/>
    </location>
</feature>
<dbReference type="GO" id="GO:0000139">
    <property type="term" value="C:Golgi membrane"/>
    <property type="evidence" value="ECO:0007669"/>
    <property type="project" value="UniProtKB-SubCell"/>
</dbReference>
<dbReference type="Gene3D" id="3.40.1090.10">
    <property type="entry name" value="Cytosolic phospholipase A2 catalytic domain"/>
    <property type="match status" value="2"/>
</dbReference>
<feature type="compositionally biased region" description="Polar residues" evidence="25">
    <location>
        <begin position="262"/>
        <end position="274"/>
    </location>
</feature>
<comment type="caution">
    <text evidence="28">The sequence shown here is derived from an EMBL/GenBank/DDBJ whole genome shotgun (WGS) entry which is preliminary data.</text>
</comment>
<accession>A0A367LLL2</accession>
<evidence type="ECO:0000256" key="1">
    <source>
        <dbReference type="ARBA" id="ARBA00002682"/>
    </source>
</evidence>
<evidence type="ECO:0000256" key="4">
    <source>
        <dbReference type="ARBA" id="ARBA00004397"/>
    </source>
</evidence>
<dbReference type="InterPro" id="IPR006689">
    <property type="entry name" value="Small_GTPase_ARF/SAR"/>
</dbReference>
<comment type="subcellular location">
    <subcellularLocation>
        <location evidence="3">Cytoplasmic vesicle</location>
        <location evidence="3">COPII-coated vesicle membrane</location>
        <topology evidence="3">Peripheral membrane protein</topology>
        <orientation evidence="3">Cytoplasmic side</orientation>
    </subcellularLocation>
    <subcellularLocation>
        <location evidence="4">Endoplasmic reticulum membrane</location>
        <topology evidence="4">Peripheral membrane protein</topology>
        <orientation evidence="4">Cytoplasmic side</orientation>
    </subcellularLocation>
    <subcellularLocation>
        <location evidence="2">Golgi apparatus membrane</location>
        <topology evidence="2">Peripheral membrane protein</topology>
        <orientation evidence="2">Cytoplasmic side</orientation>
    </subcellularLocation>
</comment>
<keyword evidence="15 24" id="KW-0442">Lipid degradation</keyword>
<evidence type="ECO:0000256" key="24">
    <source>
        <dbReference type="PROSITE-ProRule" id="PRU01161"/>
    </source>
</evidence>
<dbReference type="NCBIfam" id="TIGR00231">
    <property type="entry name" value="small_GTP"/>
    <property type="match status" value="1"/>
</dbReference>
<dbReference type="GO" id="GO:0005789">
    <property type="term" value="C:endoplasmic reticulum membrane"/>
    <property type="evidence" value="ECO:0007669"/>
    <property type="project" value="UniProtKB-SubCell"/>
</dbReference>
<keyword evidence="23" id="KW-0460">Magnesium</keyword>
<feature type="compositionally biased region" description="Low complexity" evidence="25">
    <location>
        <begin position="296"/>
        <end position="305"/>
    </location>
</feature>
<comment type="similarity">
    <text evidence="6">Belongs to the small GTPase superfamily. SAR1 family.</text>
</comment>
<gene>
    <name evidence="28" type="ORF">L249_6603</name>
</gene>
<evidence type="ECO:0000256" key="26">
    <source>
        <dbReference type="SAM" id="Phobius"/>
    </source>
</evidence>
<dbReference type="PROSITE" id="PS51635">
    <property type="entry name" value="PNPLA"/>
    <property type="match status" value="1"/>
</dbReference>
<dbReference type="GO" id="GO:0012507">
    <property type="term" value="C:ER to Golgi transport vesicle membrane"/>
    <property type="evidence" value="ECO:0007669"/>
    <property type="project" value="UniProtKB-SubCell"/>
</dbReference>
<dbReference type="OrthoDB" id="15478at2759"/>
<feature type="binding site" evidence="23">
    <location>
        <position position="58"/>
    </location>
    <ligand>
        <name>Mg(2+)</name>
        <dbReference type="ChEBI" id="CHEBI:18420"/>
    </ligand>
</feature>
<dbReference type="GO" id="GO:0015031">
    <property type="term" value="P:protein transport"/>
    <property type="evidence" value="ECO:0007669"/>
    <property type="project" value="UniProtKB-KW"/>
</dbReference>
<feature type="active site" description="Proton acceptor" evidence="24">
    <location>
        <position position="719"/>
    </location>
</feature>
<keyword evidence="19 26" id="KW-0472">Membrane</keyword>
<dbReference type="GO" id="GO:0005525">
    <property type="term" value="F:GTP binding"/>
    <property type="evidence" value="ECO:0007669"/>
    <property type="project" value="UniProtKB-KW"/>
</dbReference>
<dbReference type="SUPFAM" id="SSF52540">
    <property type="entry name" value="P-loop containing nucleoside triphosphate hydrolases"/>
    <property type="match status" value="1"/>
</dbReference>
<dbReference type="Gene3D" id="3.40.50.300">
    <property type="entry name" value="P-loop containing nucleotide triphosphate hydrolases"/>
    <property type="match status" value="1"/>
</dbReference>
<dbReference type="Proteomes" id="UP000253664">
    <property type="component" value="Unassembled WGS sequence"/>
</dbReference>
<evidence type="ECO:0000256" key="9">
    <source>
        <dbReference type="ARBA" id="ARBA00022448"/>
    </source>
</evidence>
<comment type="catalytic activity">
    <reaction evidence="21">
        <text>GTP + H2O = GDP + phosphate + H(+)</text>
        <dbReference type="Rhea" id="RHEA:19669"/>
        <dbReference type="ChEBI" id="CHEBI:15377"/>
        <dbReference type="ChEBI" id="CHEBI:15378"/>
        <dbReference type="ChEBI" id="CHEBI:37565"/>
        <dbReference type="ChEBI" id="CHEBI:43474"/>
        <dbReference type="ChEBI" id="CHEBI:58189"/>
    </reaction>
</comment>
<keyword evidence="14" id="KW-0653">Protein transport</keyword>
<evidence type="ECO:0000256" key="8">
    <source>
        <dbReference type="ARBA" id="ARBA00021124"/>
    </source>
</evidence>
<dbReference type="InterPro" id="IPR050301">
    <property type="entry name" value="NTE"/>
</dbReference>
<feature type="region of interest" description="Disordered" evidence="25">
    <location>
        <begin position="254"/>
        <end position="274"/>
    </location>
</feature>
<evidence type="ECO:0000313" key="29">
    <source>
        <dbReference type="Proteomes" id="UP000253664"/>
    </source>
</evidence>
<dbReference type="Pfam" id="PF01734">
    <property type="entry name" value="Patatin"/>
    <property type="match status" value="1"/>
</dbReference>
<dbReference type="SUPFAM" id="SSF52151">
    <property type="entry name" value="FabD/lysophospholipase-like"/>
    <property type="match status" value="1"/>
</dbReference>
<dbReference type="PANTHER" id="PTHR14226:SF66">
    <property type="entry name" value="TRIACYLGLYCEROL LIPASE PTL2"/>
    <property type="match status" value="1"/>
</dbReference>
<keyword evidence="29" id="KW-1185">Reference proteome</keyword>
<evidence type="ECO:0000256" key="7">
    <source>
        <dbReference type="ARBA" id="ARBA00019961"/>
    </source>
</evidence>
<evidence type="ECO:0000256" key="16">
    <source>
        <dbReference type="ARBA" id="ARBA00023034"/>
    </source>
</evidence>
<evidence type="ECO:0000256" key="12">
    <source>
        <dbReference type="ARBA" id="ARBA00022824"/>
    </source>
</evidence>
<evidence type="ECO:0000256" key="11">
    <source>
        <dbReference type="ARBA" id="ARBA00022801"/>
    </source>
</evidence>
<dbReference type="AlphaFoldDB" id="A0A367LLL2"/>
<keyword evidence="26" id="KW-1133">Transmembrane helix</keyword>